<dbReference type="Proteomes" id="UP000270224">
    <property type="component" value="Unassembled WGS sequence"/>
</dbReference>
<organism evidence="4 5">
    <name type="scientific">Kaistella daneshvariae</name>
    <dbReference type="NCBI Taxonomy" id="2487074"/>
    <lineage>
        <taxon>Bacteria</taxon>
        <taxon>Pseudomonadati</taxon>
        <taxon>Bacteroidota</taxon>
        <taxon>Flavobacteriia</taxon>
        <taxon>Flavobacteriales</taxon>
        <taxon>Weeksellaceae</taxon>
        <taxon>Chryseobacterium group</taxon>
        <taxon>Kaistella</taxon>
    </lineage>
</organism>
<feature type="compositionally biased region" description="Basic and acidic residues" evidence="2">
    <location>
        <begin position="10"/>
        <end position="21"/>
    </location>
</feature>
<feature type="domain" description="HTH cro/C1-type" evidence="3">
    <location>
        <begin position="28"/>
        <end position="82"/>
    </location>
</feature>
<reference evidence="5" key="2">
    <citation type="submission" date="2018-11" db="EMBL/GenBank/DDBJ databases">
        <title>Proposal to divide the Flavobacteriaceae and reorganize its genera based on Amino Acid Identity values calculated from whole genome sequences.</title>
        <authorList>
            <person name="Nicholson A.C."/>
            <person name="Gulvik C.A."/>
            <person name="Whitney A.M."/>
            <person name="Humrighouse B.W."/>
            <person name="Bell M."/>
            <person name="Holmens B."/>
            <person name="Steigerwalt A."/>
            <person name="Villarma A."/>
            <person name="Sheth M."/>
            <person name="Batra D."/>
            <person name="Pryor J."/>
            <person name="Bernardet J.-F."/>
            <person name="Hugo C."/>
            <person name="Kampfer P."/>
            <person name="Newman J."/>
            <person name="Mcquiston J.R."/>
        </authorList>
    </citation>
    <scope>NUCLEOTIDE SEQUENCE [LARGE SCALE GENOMIC DNA]</scope>
    <source>
        <strain evidence="5">H3056</strain>
    </source>
</reference>
<dbReference type="GO" id="GO:0005829">
    <property type="term" value="C:cytosol"/>
    <property type="evidence" value="ECO:0007669"/>
    <property type="project" value="TreeGrafter"/>
</dbReference>
<evidence type="ECO:0000259" key="3">
    <source>
        <dbReference type="PROSITE" id="PS50943"/>
    </source>
</evidence>
<dbReference type="CDD" id="cd00093">
    <property type="entry name" value="HTH_XRE"/>
    <property type="match status" value="1"/>
</dbReference>
<dbReference type="OrthoDB" id="1446758at2"/>
<dbReference type="InterPro" id="IPR001387">
    <property type="entry name" value="Cro/C1-type_HTH"/>
</dbReference>
<dbReference type="InterPro" id="IPR050807">
    <property type="entry name" value="TransReg_Diox_bact_type"/>
</dbReference>
<dbReference type="SUPFAM" id="SSF47413">
    <property type="entry name" value="lambda repressor-like DNA-binding domains"/>
    <property type="match status" value="1"/>
</dbReference>
<reference evidence="5" key="1">
    <citation type="submission" date="2018-11" db="EMBL/GenBank/DDBJ databases">
        <title>Proposal to divide the Flavobacteriaceae and reorganize its genera based on Amino Acid Identity values calculated from whole genome sequences.</title>
        <authorList>
            <person name="Nicholson A.C."/>
            <person name="Gulvik C.A."/>
            <person name="Whitney A.M."/>
            <person name="Humrighouse B.W."/>
            <person name="Bell M."/>
            <person name="Holmes B."/>
            <person name="Steigerwalt A."/>
            <person name="Villarma A."/>
            <person name="Sheth M."/>
            <person name="Batra D."/>
            <person name="Pryor J."/>
            <person name="Bernardet J.-F."/>
            <person name="Hugo C."/>
            <person name="Kampfer P."/>
            <person name="Newman J."/>
            <person name="Mcquiston J.R."/>
        </authorList>
    </citation>
    <scope>NUCLEOTIDE SEQUENCE [LARGE SCALE GENOMIC DNA]</scope>
    <source>
        <strain evidence="5">H3056</strain>
    </source>
</reference>
<dbReference type="PANTHER" id="PTHR46797">
    <property type="entry name" value="HTH-TYPE TRANSCRIPTIONAL REGULATOR"/>
    <property type="match status" value="1"/>
</dbReference>
<keyword evidence="1" id="KW-0238">DNA-binding</keyword>
<evidence type="ECO:0000256" key="2">
    <source>
        <dbReference type="SAM" id="MobiDB-lite"/>
    </source>
</evidence>
<dbReference type="SMART" id="SM00530">
    <property type="entry name" value="HTH_XRE"/>
    <property type="match status" value="1"/>
</dbReference>
<dbReference type="Gene3D" id="1.10.260.40">
    <property type="entry name" value="lambda repressor-like DNA-binding domains"/>
    <property type="match status" value="1"/>
</dbReference>
<dbReference type="GO" id="GO:0003677">
    <property type="term" value="F:DNA binding"/>
    <property type="evidence" value="ECO:0007669"/>
    <property type="project" value="UniProtKB-KW"/>
</dbReference>
<evidence type="ECO:0000313" key="4">
    <source>
        <dbReference type="EMBL" id="ROI10065.1"/>
    </source>
</evidence>
<dbReference type="RefSeq" id="WP_123265311.1">
    <property type="nucleotide sequence ID" value="NZ_RJUG01000002.1"/>
</dbReference>
<proteinExistence type="predicted"/>
<gene>
    <name evidence="4" type="ORF">EGI11_04770</name>
</gene>
<evidence type="ECO:0000313" key="5">
    <source>
        <dbReference type="Proteomes" id="UP000270224"/>
    </source>
</evidence>
<dbReference type="InterPro" id="IPR010982">
    <property type="entry name" value="Lambda_DNA-bd_dom_sf"/>
</dbReference>
<dbReference type="EMBL" id="RJUG01000002">
    <property type="protein sequence ID" value="ROI10065.1"/>
    <property type="molecule type" value="Genomic_DNA"/>
</dbReference>
<comment type="caution">
    <text evidence="4">The sequence shown here is derived from an EMBL/GenBank/DDBJ whole genome shotgun (WGS) entry which is preliminary data.</text>
</comment>
<dbReference type="PROSITE" id="PS50943">
    <property type="entry name" value="HTH_CROC1"/>
    <property type="match status" value="1"/>
</dbReference>
<protein>
    <submittedName>
        <fullName evidence="4">XRE family transcriptional regulator</fullName>
    </submittedName>
</protein>
<sequence>MGKANAAEAGVEKESELQETREKIGSALRNMREKRGLNQEQLAEKMGISRSTISKIESGKFNCSIDYLSKFAFSLDFEIILQDSHYTL</sequence>
<dbReference type="AlphaFoldDB" id="A0A3N0WYM2"/>
<name>A0A3N0WYM2_9FLAO</name>
<dbReference type="Pfam" id="PF01381">
    <property type="entry name" value="HTH_3"/>
    <property type="match status" value="1"/>
</dbReference>
<dbReference type="GO" id="GO:0003700">
    <property type="term" value="F:DNA-binding transcription factor activity"/>
    <property type="evidence" value="ECO:0007669"/>
    <property type="project" value="TreeGrafter"/>
</dbReference>
<accession>A0A3N0WYM2</accession>
<evidence type="ECO:0000256" key="1">
    <source>
        <dbReference type="ARBA" id="ARBA00023125"/>
    </source>
</evidence>
<feature type="region of interest" description="Disordered" evidence="2">
    <location>
        <begin position="1"/>
        <end position="21"/>
    </location>
</feature>
<dbReference type="PANTHER" id="PTHR46797:SF1">
    <property type="entry name" value="METHYLPHOSPHONATE SYNTHASE"/>
    <property type="match status" value="1"/>
</dbReference>